<dbReference type="EMBL" id="JARYMX010000005">
    <property type="protein sequence ID" value="KAJ9547502.1"/>
    <property type="molecule type" value="Genomic_DNA"/>
</dbReference>
<name>A0AA38W5J0_9ASTR</name>
<dbReference type="AlphaFoldDB" id="A0AA38W5J0"/>
<gene>
    <name evidence="1" type="ORF">OSB04_020045</name>
</gene>
<evidence type="ECO:0000313" key="2">
    <source>
        <dbReference type="Proteomes" id="UP001172457"/>
    </source>
</evidence>
<keyword evidence="2" id="KW-1185">Reference proteome</keyword>
<reference evidence="1" key="1">
    <citation type="submission" date="2023-03" db="EMBL/GenBank/DDBJ databases">
        <title>Chromosome-scale reference genome and RAD-based genetic map of yellow starthistle (Centaurea solstitialis) reveal putative structural variation and QTLs associated with invader traits.</title>
        <authorList>
            <person name="Reatini B."/>
            <person name="Cang F.A."/>
            <person name="Jiang Q."/>
            <person name="Mckibben M.T.W."/>
            <person name="Barker M.S."/>
            <person name="Rieseberg L.H."/>
            <person name="Dlugosch K.M."/>
        </authorList>
    </citation>
    <scope>NUCLEOTIDE SEQUENCE</scope>
    <source>
        <strain evidence="1">CAN-66</strain>
        <tissue evidence="1">Leaf</tissue>
    </source>
</reference>
<organism evidence="1 2">
    <name type="scientific">Centaurea solstitialis</name>
    <name type="common">yellow star-thistle</name>
    <dbReference type="NCBI Taxonomy" id="347529"/>
    <lineage>
        <taxon>Eukaryota</taxon>
        <taxon>Viridiplantae</taxon>
        <taxon>Streptophyta</taxon>
        <taxon>Embryophyta</taxon>
        <taxon>Tracheophyta</taxon>
        <taxon>Spermatophyta</taxon>
        <taxon>Magnoliopsida</taxon>
        <taxon>eudicotyledons</taxon>
        <taxon>Gunneridae</taxon>
        <taxon>Pentapetalae</taxon>
        <taxon>asterids</taxon>
        <taxon>campanulids</taxon>
        <taxon>Asterales</taxon>
        <taxon>Asteraceae</taxon>
        <taxon>Carduoideae</taxon>
        <taxon>Cardueae</taxon>
        <taxon>Centaureinae</taxon>
        <taxon>Centaurea</taxon>
    </lineage>
</organism>
<sequence>MSKEILGIGSETRPPVLVMGEYQQWRRRMIHFLDLLDENLMKSIREGPIRHTWSRSLLRCSTQNKEPDT</sequence>
<evidence type="ECO:0000313" key="1">
    <source>
        <dbReference type="EMBL" id="KAJ9547502.1"/>
    </source>
</evidence>
<comment type="caution">
    <text evidence="1">The sequence shown here is derived from an EMBL/GenBank/DDBJ whole genome shotgun (WGS) entry which is preliminary data.</text>
</comment>
<dbReference type="Proteomes" id="UP001172457">
    <property type="component" value="Chromosome 5"/>
</dbReference>
<accession>A0AA38W5J0</accession>
<protein>
    <submittedName>
        <fullName evidence="1">Uncharacterized protein</fullName>
    </submittedName>
</protein>
<proteinExistence type="predicted"/>